<name>A0ABU9SPL3_9ALTE</name>
<dbReference type="EMBL" id="JBBMQS010000001">
    <property type="protein sequence ID" value="MEM5495820.1"/>
    <property type="molecule type" value="Genomic_DNA"/>
</dbReference>
<sequence>MDQTNTFKSLSLAACLVLTACGASETPQASSVSKDVKTVSEASGSKSVNASSVNARGEALEISNSGDKWVSLFNGENLQGWQTFVSYQPKDSKYQDPDYLPVRGVNNDPKKVFSVQDGLLRISGEEWGGISTIKEYENFHLKFDVKWGDKKWPPRENLPRDSGVLYFAVGEPGASMNHWMRSHEMQIQVGDSGDYHSLDGVLIDTHCGDANDGDWHFYRYAPDMPLCKDIANRVLKLGKYESPIGQWDTMEVIADDKVVIHKINGHEVFRAYHSRQVIDGKQVPLTKGKIEFQSEGAEVFYRNIRIKQNP</sequence>
<evidence type="ECO:0000313" key="2">
    <source>
        <dbReference type="EMBL" id="MEM5495820.1"/>
    </source>
</evidence>
<keyword evidence="3" id="KW-1185">Reference proteome</keyword>
<evidence type="ECO:0000259" key="1">
    <source>
        <dbReference type="Pfam" id="PF06439"/>
    </source>
</evidence>
<evidence type="ECO:0000313" key="3">
    <source>
        <dbReference type="Proteomes" id="UP001461163"/>
    </source>
</evidence>
<reference evidence="2 3" key="1">
    <citation type="submission" date="2024-03" db="EMBL/GenBank/DDBJ databases">
        <title>Community enrichment and isolation of bacterial strains for fucoidan degradation.</title>
        <authorList>
            <person name="Sichert A."/>
        </authorList>
    </citation>
    <scope>NUCLEOTIDE SEQUENCE [LARGE SCALE GENOMIC DNA]</scope>
    <source>
        <strain evidence="2 3">AS12</strain>
    </source>
</reference>
<comment type="caution">
    <text evidence="2">The sequence shown here is derived from an EMBL/GenBank/DDBJ whole genome shotgun (WGS) entry which is preliminary data.</text>
</comment>
<gene>
    <name evidence="2" type="ORF">WNY77_00265</name>
</gene>
<protein>
    <submittedName>
        <fullName evidence="2">DUF1080 domain-containing protein</fullName>
    </submittedName>
</protein>
<proteinExistence type="predicted"/>
<dbReference type="RefSeq" id="WP_342880504.1">
    <property type="nucleotide sequence ID" value="NZ_JBBMQS010000001.1"/>
</dbReference>
<organism evidence="2 3">
    <name type="scientific">Paraglaciecola mesophila</name>
    <dbReference type="NCBI Taxonomy" id="197222"/>
    <lineage>
        <taxon>Bacteria</taxon>
        <taxon>Pseudomonadati</taxon>
        <taxon>Pseudomonadota</taxon>
        <taxon>Gammaproteobacteria</taxon>
        <taxon>Alteromonadales</taxon>
        <taxon>Alteromonadaceae</taxon>
        <taxon>Paraglaciecola</taxon>
    </lineage>
</organism>
<dbReference type="InterPro" id="IPR010496">
    <property type="entry name" value="AL/BT2_dom"/>
</dbReference>
<accession>A0ABU9SPL3</accession>
<feature type="domain" description="3-keto-alpha-glucoside-1,2-lyase/3-keto-2-hydroxy-glucal hydratase" evidence="1">
    <location>
        <begin position="68"/>
        <end position="307"/>
    </location>
</feature>
<dbReference type="Gene3D" id="2.60.120.560">
    <property type="entry name" value="Exo-inulinase, domain 1"/>
    <property type="match status" value="1"/>
</dbReference>
<dbReference type="Proteomes" id="UP001461163">
    <property type="component" value="Unassembled WGS sequence"/>
</dbReference>
<dbReference type="Pfam" id="PF06439">
    <property type="entry name" value="3keto-disac_hyd"/>
    <property type="match status" value="1"/>
</dbReference>